<dbReference type="PROSITE" id="PS50262">
    <property type="entry name" value="G_PROTEIN_RECEP_F1_2"/>
    <property type="match status" value="1"/>
</dbReference>
<feature type="domain" description="G-protein coupled receptors family 1 profile" evidence="6">
    <location>
        <begin position="23"/>
        <end position="313"/>
    </location>
</feature>
<evidence type="ECO:0000259" key="6">
    <source>
        <dbReference type="PROSITE" id="PS50262"/>
    </source>
</evidence>
<dbReference type="Pfam" id="PF10324">
    <property type="entry name" value="7TM_GPCR_Srw"/>
    <property type="match status" value="1"/>
</dbReference>
<dbReference type="Gene3D" id="1.20.1070.10">
    <property type="entry name" value="Rhodopsin 7-helix transmembrane proteins"/>
    <property type="match status" value="1"/>
</dbReference>
<dbReference type="GO" id="GO:0008528">
    <property type="term" value="F:G protein-coupled peptide receptor activity"/>
    <property type="evidence" value="ECO:0007669"/>
    <property type="project" value="InterPro"/>
</dbReference>
<gene>
    <name evidence="7" type="ORF">GSLYS_00006911001</name>
</gene>
<keyword evidence="4 5" id="KW-0472">Membrane</keyword>
<dbReference type="InterPro" id="IPR052954">
    <property type="entry name" value="GPCR-Ligand_Int"/>
</dbReference>
<dbReference type="EMBL" id="CAXITT010000127">
    <property type="protein sequence ID" value="CAL1532893.1"/>
    <property type="molecule type" value="Genomic_DNA"/>
</dbReference>
<keyword evidence="3 5" id="KW-1133">Transmembrane helix</keyword>
<dbReference type="PANTHER" id="PTHR46641:SF2">
    <property type="entry name" value="FMRFAMIDE RECEPTOR"/>
    <property type="match status" value="1"/>
</dbReference>
<feature type="transmembrane region" description="Helical" evidence="5">
    <location>
        <begin position="127"/>
        <end position="148"/>
    </location>
</feature>
<feature type="transmembrane region" description="Helical" evidence="5">
    <location>
        <begin position="88"/>
        <end position="107"/>
    </location>
</feature>
<accession>A0AAV2HG15</accession>
<comment type="caution">
    <text evidence="7">The sequence shown here is derived from an EMBL/GenBank/DDBJ whole genome shotgun (WGS) entry which is preliminary data.</text>
</comment>
<dbReference type="GO" id="GO:0016020">
    <property type="term" value="C:membrane"/>
    <property type="evidence" value="ECO:0007669"/>
    <property type="project" value="UniProtKB-SubCell"/>
</dbReference>
<dbReference type="AlphaFoldDB" id="A0AAV2HG15"/>
<feature type="transmembrane region" description="Helical" evidence="5">
    <location>
        <begin position="44"/>
        <end position="68"/>
    </location>
</feature>
<comment type="subcellular location">
    <subcellularLocation>
        <location evidence="1">Membrane</location>
    </subcellularLocation>
</comment>
<protein>
    <recommendedName>
        <fullName evidence="6">G-protein coupled receptors family 1 profile domain-containing protein</fullName>
    </recommendedName>
</protein>
<proteinExistence type="predicted"/>
<evidence type="ECO:0000256" key="5">
    <source>
        <dbReference type="SAM" id="Phobius"/>
    </source>
</evidence>
<feature type="transmembrane region" description="Helical" evidence="5">
    <location>
        <begin position="254"/>
        <end position="277"/>
    </location>
</feature>
<dbReference type="SUPFAM" id="SSF81321">
    <property type="entry name" value="Family A G protein-coupled receptor-like"/>
    <property type="match status" value="1"/>
</dbReference>
<evidence type="ECO:0000313" key="7">
    <source>
        <dbReference type="EMBL" id="CAL1532893.1"/>
    </source>
</evidence>
<organism evidence="7 8">
    <name type="scientific">Lymnaea stagnalis</name>
    <name type="common">Great pond snail</name>
    <name type="synonym">Helix stagnalis</name>
    <dbReference type="NCBI Taxonomy" id="6523"/>
    <lineage>
        <taxon>Eukaryota</taxon>
        <taxon>Metazoa</taxon>
        <taxon>Spiralia</taxon>
        <taxon>Lophotrochozoa</taxon>
        <taxon>Mollusca</taxon>
        <taxon>Gastropoda</taxon>
        <taxon>Heterobranchia</taxon>
        <taxon>Euthyneura</taxon>
        <taxon>Panpulmonata</taxon>
        <taxon>Hygrophila</taxon>
        <taxon>Lymnaeoidea</taxon>
        <taxon>Lymnaeidae</taxon>
        <taxon>Lymnaea</taxon>
    </lineage>
</organism>
<feature type="transmembrane region" description="Helical" evidence="5">
    <location>
        <begin position="289"/>
        <end position="314"/>
    </location>
</feature>
<dbReference type="PRINTS" id="PR00237">
    <property type="entry name" value="GPCRRHODOPSN"/>
</dbReference>
<sequence>MLLYMSITLGGVEWVITVMGIAFNAVNVAVFVKQGFSDPVNISLLALTVSDLCSLVVILWSSLCYVQAFRDSAEIPLVADEVQLITGGWPHVTFTKVTAWITVFIGFERCLCVLRPLKVKSIITPNVTLFAMIAINFVALGCASFAYISLRVDWAFYPQRNMTVLRAVSNIPDSRTRESLDVVSYAINGVAIPIPSFFLVVACTGVLVIELRKKSSWRISNASADPTPMKSKLKAGGSKMTAVTTRDQRVVKMVILISGLFIGCYLPSTVVFLAATIEPELSYGGAYRNLYRISFATAFMAEAINASTNIFVYYKMSTKFRLTLNTLIIRKLKI</sequence>
<dbReference type="InterPro" id="IPR017452">
    <property type="entry name" value="GPCR_Rhodpsn_7TM"/>
</dbReference>
<name>A0AAV2HG15_LYMST</name>
<feature type="transmembrane region" description="Helical" evidence="5">
    <location>
        <begin position="185"/>
        <end position="209"/>
    </location>
</feature>
<evidence type="ECO:0000256" key="3">
    <source>
        <dbReference type="ARBA" id="ARBA00022989"/>
    </source>
</evidence>
<dbReference type="InterPro" id="IPR000276">
    <property type="entry name" value="GPCR_Rhodpsn"/>
</dbReference>
<evidence type="ECO:0000313" key="8">
    <source>
        <dbReference type="Proteomes" id="UP001497497"/>
    </source>
</evidence>
<dbReference type="Proteomes" id="UP001497497">
    <property type="component" value="Unassembled WGS sequence"/>
</dbReference>
<evidence type="ECO:0000256" key="2">
    <source>
        <dbReference type="ARBA" id="ARBA00022692"/>
    </source>
</evidence>
<keyword evidence="8" id="KW-1185">Reference proteome</keyword>
<dbReference type="InterPro" id="IPR019427">
    <property type="entry name" value="7TM_GPCR_serpentine_rcpt_Srw"/>
</dbReference>
<reference evidence="7 8" key="1">
    <citation type="submission" date="2024-04" db="EMBL/GenBank/DDBJ databases">
        <authorList>
            <consortium name="Genoscope - CEA"/>
            <person name="William W."/>
        </authorList>
    </citation>
    <scope>NUCLEOTIDE SEQUENCE [LARGE SCALE GENOMIC DNA]</scope>
</reference>
<dbReference type="PANTHER" id="PTHR46641">
    <property type="entry name" value="FMRFAMIDE RECEPTOR-RELATED"/>
    <property type="match status" value="1"/>
</dbReference>
<feature type="transmembrane region" description="Helical" evidence="5">
    <location>
        <begin position="12"/>
        <end position="32"/>
    </location>
</feature>
<keyword evidence="2 5" id="KW-0812">Transmembrane</keyword>
<evidence type="ECO:0000256" key="1">
    <source>
        <dbReference type="ARBA" id="ARBA00004370"/>
    </source>
</evidence>
<evidence type="ECO:0000256" key="4">
    <source>
        <dbReference type="ARBA" id="ARBA00023136"/>
    </source>
</evidence>